<dbReference type="EMBL" id="AP026968">
    <property type="protein sequence ID" value="BDT65177.1"/>
    <property type="molecule type" value="Genomic_DNA"/>
</dbReference>
<reference evidence="1 2" key="1">
    <citation type="submission" date="2022-11" db="EMBL/GenBank/DDBJ databases">
        <title>Complete genome sequence of alpha-hemolytic streptococci isolated from Japan.</title>
        <authorList>
            <person name="Morita M."/>
            <person name="Chang B."/>
            <person name="Akeda Y."/>
        </authorList>
    </citation>
    <scope>NUCLEOTIDE SEQUENCE [LARGE SCALE GENOMIC DNA]</scope>
    <source>
        <strain evidence="1 2">SP4011</strain>
    </source>
</reference>
<sequence length="70" mass="8091">MILLKNIEGIYRELPKQAYPVLYKQKNSNYNQELELTYEIKPFISPYEKNRSHFPSPVLTVSGSMGIISA</sequence>
<accession>A0ABN6TQP2</accession>
<dbReference type="Proteomes" id="UP001378546">
    <property type="component" value="Chromosome"/>
</dbReference>
<name>A0ABN6TQP2_9STRE</name>
<protein>
    <submittedName>
        <fullName evidence="1">Uncharacterized protein</fullName>
    </submittedName>
</protein>
<organism evidence="1 2">
    <name type="scientific">Streptococcus parapneumoniae</name>
    <dbReference type="NCBI Taxonomy" id="2993430"/>
    <lineage>
        <taxon>Bacteria</taxon>
        <taxon>Bacillati</taxon>
        <taxon>Bacillota</taxon>
        <taxon>Bacilli</taxon>
        <taxon>Lactobacillales</taxon>
        <taxon>Streptococcaceae</taxon>
        <taxon>Streptococcus</taxon>
        <taxon>Streptococcus thalassemiae group</taxon>
    </lineage>
</organism>
<proteinExistence type="predicted"/>
<evidence type="ECO:0000313" key="2">
    <source>
        <dbReference type="Proteomes" id="UP001378546"/>
    </source>
</evidence>
<evidence type="ECO:0000313" key="1">
    <source>
        <dbReference type="EMBL" id="BDT65177.1"/>
    </source>
</evidence>
<gene>
    <name evidence="1" type="ORF">SP4011_15940</name>
</gene>
<keyword evidence="2" id="KW-1185">Reference proteome</keyword>